<dbReference type="Proteomes" id="UP000774617">
    <property type="component" value="Unassembled WGS sequence"/>
</dbReference>
<evidence type="ECO:0000313" key="2">
    <source>
        <dbReference type="Proteomes" id="UP000774617"/>
    </source>
</evidence>
<sequence length="251" mass="26803">MDLPQRPLDGHSPRLPSYDALQTAHFPNPNSKTPLYASMLPLLETIVDSHHFACPWEILLAATKIADLKRSAAASSTPASFADEVSFAVSRIEPLDISKWAASFPVSWTGRRGGGGGRPSHLKTRMHIGEAYKSALLLFVACLLPAGVCLPATTGSHLNRIMYHLSLVPATDDGFKATSWPAFVAALGSEERETVAWALAHLRRVFDRGCAGGAAFGGNVQGGTGGVFGYTAWVAVSGVRMKVSRVVNVMF</sequence>
<gene>
    <name evidence="1" type="ORF">B0J12DRAFT_704551</name>
</gene>
<organism evidence="1 2">
    <name type="scientific">Macrophomina phaseolina</name>
    <dbReference type="NCBI Taxonomy" id="35725"/>
    <lineage>
        <taxon>Eukaryota</taxon>
        <taxon>Fungi</taxon>
        <taxon>Dikarya</taxon>
        <taxon>Ascomycota</taxon>
        <taxon>Pezizomycotina</taxon>
        <taxon>Dothideomycetes</taxon>
        <taxon>Dothideomycetes incertae sedis</taxon>
        <taxon>Botryosphaeriales</taxon>
        <taxon>Botryosphaeriaceae</taxon>
        <taxon>Macrophomina</taxon>
    </lineage>
</organism>
<dbReference type="EMBL" id="JAGTJR010000049">
    <property type="protein sequence ID" value="KAH7028440.1"/>
    <property type="molecule type" value="Genomic_DNA"/>
</dbReference>
<proteinExistence type="predicted"/>
<reference evidence="1 2" key="1">
    <citation type="journal article" date="2021" name="Nat. Commun.">
        <title>Genetic determinants of endophytism in the Arabidopsis root mycobiome.</title>
        <authorList>
            <person name="Mesny F."/>
            <person name="Miyauchi S."/>
            <person name="Thiergart T."/>
            <person name="Pickel B."/>
            <person name="Atanasova L."/>
            <person name="Karlsson M."/>
            <person name="Huettel B."/>
            <person name="Barry K.W."/>
            <person name="Haridas S."/>
            <person name="Chen C."/>
            <person name="Bauer D."/>
            <person name="Andreopoulos W."/>
            <person name="Pangilinan J."/>
            <person name="LaButti K."/>
            <person name="Riley R."/>
            <person name="Lipzen A."/>
            <person name="Clum A."/>
            <person name="Drula E."/>
            <person name="Henrissat B."/>
            <person name="Kohler A."/>
            <person name="Grigoriev I.V."/>
            <person name="Martin F.M."/>
            <person name="Hacquard S."/>
        </authorList>
    </citation>
    <scope>NUCLEOTIDE SEQUENCE [LARGE SCALE GENOMIC DNA]</scope>
    <source>
        <strain evidence="1 2">MPI-SDFR-AT-0080</strain>
    </source>
</reference>
<accession>A0ABQ8FVF5</accession>
<name>A0ABQ8FVF5_9PEZI</name>
<protein>
    <submittedName>
        <fullName evidence="1">Uncharacterized protein</fullName>
    </submittedName>
</protein>
<keyword evidence="2" id="KW-1185">Reference proteome</keyword>
<comment type="caution">
    <text evidence="1">The sequence shown here is derived from an EMBL/GenBank/DDBJ whole genome shotgun (WGS) entry which is preliminary data.</text>
</comment>
<evidence type="ECO:0000313" key="1">
    <source>
        <dbReference type="EMBL" id="KAH7028440.1"/>
    </source>
</evidence>